<feature type="compositionally biased region" description="Acidic residues" evidence="1">
    <location>
        <begin position="453"/>
        <end position="464"/>
    </location>
</feature>
<dbReference type="SMART" id="SM00751">
    <property type="entry name" value="BSD"/>
    <property type="match status" value="1"/>
</dbReference>
<feature type="compositionally biased region" description="Low complexity" evidence="1">
    <location>
        <begin position="40"/>
        <end position="59"/>
    </location>
</feature>
<dbReference type="Gene3D" id="1.10.3970.10">
    <property type="entry name" value="BSD domain"/>
    <property type="match status" value="1"/>
</dbReference>
<dbReference type="Pfam" id="PF03909">
    <property type="entry name" value="BSD"/>
    <property type="match status" value="1"/>
</dbReference>
<dbReference type="PANTHER" id="PTHR16019">
    <property type="entry name" value="SYNAPSE-ASSOCIATED PROTEIN"/>
    <property type="match status" value="1"/>
</dbReference>
<gene>
    <name evidence="3" type="ORF">WN944_016926</name>
</gene>
<feature type="compositionally biased region" description="Acidic residues" evidence="1">
    <location>
        <begin position="414"/>
        <end position="429"/>
    </location>
</feature>
<dbReference type="Proteomes" id="UP001428341">
    <property type="component" value="Unassembled WGS sequence"/>
</dbReference>
<feature type="region of interest" description="Disordered" evidence="1">
    <location>
        <begin position="1"/>
        <end position="59"/>
    </location>
</feature>
<dbReference type="InterPro" id="IPR051494">
    <property type="entry name" value="BSD_domain-containing"/>
</dbReference>
<sequence>MNFFASVFADDPDPPSPKSDSESESESTNTKHPPQQEQNPDSASSSNPSPSTGGSGAGAWSFGGLIKTLTTKSESVLETYRRDLKEFGSGLKKELEVAQGSLGTVSTVIDEFGNTVLKSTAQIKDAILAADHEFDSSESNNYDNQNNSGQQRRYNRFDTQLRAIQRNVNTYCEEVDDLDDYNKWKSGFVLGDVSEVIEKLLAENGAMDNIYKTVVPNNVDHETFWFRYFYRVFKLKQAEDLRASLVKRAILREEEELSWDVDDDDDEEENVSASNVVEKALNSKEIEDMDGKSSGEIVSEEVPAAVKNDLTKNKELADDESEKILKEESLLGNEEGEKIAKYNINDDGKKSVVAPNGDSVINGRMGTEKSNDRMNMENSSLKSEEKVTLMGTAEPGESSKDSDFSVVSSQPPVPDEEDLGWDEIEDLSSIEEKKVTQGGSPNRAELRKRLSAAEEEEDLSWDIEDDDDTELALLALDITFNQEPDIRQFLEDDHDYQHWEFQMFSG</sequence>
<dbReference type="PROSITE" id="PS50858">
    <property type="entry name" value="BSD"/>
    <property type="match status" value="1"/>
</dbReference>
<evidence type="ECO:0000259" key="2">
    <source>
        <dbReference type="PROSITE" id="PS50858"/>
    </source>
</evidence>
<feature type="domain" description="BSD" evidence="2">
    <location>
        <begin position="184"/>
        <end position="236"/>
    </location>
</feature>
<dbReference type="AlphaFoldDB" id="A0AAP0MGS6"/>
<evidence type="ECO:0000313" key="3">
    <source>
        <dbReference type="EMBL" id="KAK9201720.1"/>
    </source>
</evidence>
<feature type="region of interest" description="Disordered" evidence="1">
    <location>
        <begin position="347"/>
        <end position="464"/>
    </location>
</feature>
<reference evidence="3 4" key="1">
    <citation type="submission" date="2024-05" db="EMBL/GenBank/DDBJ databases">
        <title>Haplotype-resolved chromosome-level genome assembly of Huyou (Citrus changshanensis).</title>
        <authorList>
            <person name="Miao C."/>
            <person name="Chen W."/>
            <person name="Wu Y."/>
            <person name="Wang L."/>
            <person name="Zhao S."/>
            <person name="Grierson D."/>
            <person name="Xu C."/>
            <person name="Chen K."/>
        </authorList>
    </citation>
    <scope>NUCLEOTIDE SEQUENCE [LARGE SCALE GENOMIC DNA]</scope>
    <source>
        <strain evidence="3">01-14</strain>
        <tissue evidence="3">Leaf</tissue>
    </source>
</reference>
<accession>A0AAP0MGS6</accession>
<evidence type="ECO:0000256" key="1">
    <source>
        <dbReference type="SAM" id="MobiDB-lite"/>
    </source>
</evidence>
<protein>
    <recommendedName>
        <fullName evidence="2">BSD domain-containing protein</fullName>
    </recommendedName>
</protein>
<feature type="compositionally biased region" description="Basic and acidic residues" evidence="1">
    <location>
        <begin position="366"/>
        <end position="375"/>
    </location>
</feature>
<dbReference type="GO" id="GO:0005737">
    <property type="term" value="C:cytoplasm"/>
    <property type="evidence" value="ECO:0007669"/>
    <property type="project" value="TreeGrafter"/>
</dbReference>
<feature type="compositionally biased region" description="Polar residues" evidence="1">
    <location>
        <begin position="28"/>
        <end position="39"/>
    </location>
</feature>
<dbReference type="EMBL" id="JBCGBO010000005">
    <property type="protein sequence ID" value="KAK9201720.1"/>
    <property type="molecule type" value="Genomic_DNA"/>
</dbReference>
<dbReference type="PANTHER" id="PTHR16019:SF5">
    <property type="entry name" value="BSD DOMAIN-CONTAINING PROTEIN 1"/>
    <property type="match status" value="1"/>
</dbReference>
<evidence type="ECO:0000313" key="4">
    <source>
        <dbReference type="Proteomes" id="UP001428341"/>
    </source>
</evidence>
<dbReference type="InterPro" id="IPR035925">
    <property type="entry name" value="BSD_dom_sf"/>
</dbReference>
<keyword evidence="4" id="KW-1185">Reference proteome</keyword>
<dbReference type="SUPFAM" id="SSF140383">
    <property type="entry name" value="BSD domain-like"/>
    <property type="match status" value="1"/>
</dbReference>
<comment type="caution">
    <text evidence="3">The sequence shown here is derived from an EMBL/GenBank/DDBJ whole genome shotgun (WGS) entry which is preliminary data.</text>
</comment>
<proteinExistence type="predicted"/>
<organism evidence="3 4">
    <name type="scientific">Citrus x changshan-huyou</name>
    <dbReference type="NCBI Taxonomy" id="2935761"/>
    <lineage>
        <taxon>Eukaryota</taxon>
        <taxon>Viridiplantae</taxon>
        <taxon>Streptophyta</taxon>
        <taxon>Embryophyta</taxon>
        <taxon>Tracheophyta</taxon>
        <taxon>Spermatophyta</taxon>
        <taxon>Magnoliopsida</taxon>
        <taxon>eudicotyledons</taxon>
        <taxon>Gunneridae</taxon>
        <taxon>Pentapetalae</taxon>
        <taxon>rosids</taxon>
        <taxon>malvids</taxon>
        <taxon>Sapindales</taxon>
        <taxon>Rutaceae</taxon>
        <taxon>Aurantioideae</taxon>
        <taxon>Citrus</taxon>
    </lineage>
</organism>
<name>A0AAP0MGS6_9ROSI</name>
<dbReference type="InterPro" id="IPR005607">
    <property type="entry name" value="BSD_dom"/>
</dbReference>